<evidence type="ECO:0000259" key="4">
    <source>
        <dbReference type="PROSITE" id="PS51462"/>
    </source>
</evidence>
<sequence length="155" mass="17684">MIAKLHRLGLRLAHDLRHRWRLWRGTPLEGVTMIACDHRDHVLLVRHSYGPSGWFLPGGGIRRGETPQQAAVRELREETGCTAEGARLVGQFEEQVSGSPHTAHVFTCMTHDEPRPDRREVVEAKFFPLQSLPEPLSPRTRARLAFWRERVNGGL</sequence>
<comment type="cofactor">
    <cofactor evidence="1">
        <name>Mg(2+)</name>
        <dbReference type="ChEBI" id="CHEBI:18420"/>
    </cofactor>
</comment>
<organism evidence="5 6">
    <name type="scientific">Qipengyuania benthica</name>
    <dbReference type="NCBI Taxonomy" id="3067651"/>
    <lineage>
        <taxon>Bacteria</taxon>
        <taxon>Pseudomonadati</taxon>
        <taxon>Pseudomonadota</taxon>
        <taxon>Alphaproteobacteria</taxon>
        <taxon>Sphingomonadales</taxon>
        <taxon>Erythrobacteraceae</taxon>
        <taxon>Qipengyuania</taxon>
    </lineage>
</organism>
<name>A0ABT9H5U8_9SPHN</name>
<dbReference type="Proteomes" id="UP001235664">
    <property type="component" value="Unassembled WGS sequence"/>
</dbReference>
<comment type="caution">
    <text evidence="5">The sequence shown here is derived from an EMBL/GenBank/DDBJ whole genome shotgun (WGS) entry which is preliminary data.</text>
</comment>
<keyword evidence="2 3" id="KW-0378">Hydrolase</keyword>
<dbReference type="InterPro" id="IPR020476">
    <property type="entry name" value="Nudix_hydrolase"/>
</dbReference>
<keyword evidence="6" id="KW-1185">Reference proteome</keyword>
<dbReference type="InterPro" id="IPR015797">
    <property type="entry name" value="NUDIX_hydrolase-like_dom_sf"/>
</dbReference>
<evidence type="ECO:0000256" key="3">
    <source>
        <dbReference type="RuleBase" id="RU003476"/>
    </source>
</evidence>
<protein>
    <submittedName>
        <fullName evidence="5">NUDIX domain-containing protein</fullName>
    </submittedName>
</protein>
<comment type="similarity">
    <text evidence="3">Belongs to the Nudix hydrolase family.</text>
</comment>
<evidence type="ECO:0000313" key="6">
    <source>
        <dbReference type="Proteomes" id="UP001235664"/>
    </source>
</evidence>
<gene>
    <name evidence="5" type="ORF">Q9K01_03545</name>
</gene>
<evidence type="ECO:0000256" key="2">
    <source>
        <dbReference type="ARBA" id="ARBA00022801"/>
    </source>
</evidence>
<reference evidence="5 6" key="1">
    <citation type="submission" date="2023-08" db="EMBL/GenBank/DDBJ databases">
        <title>genomic of DY56.</title>
        <authorList>
            <person name="Wang Y."/>
        </authorList>
    </citation>
    <scope>NUCLEOTIDE SEQUENCE [LARGE SCALE GENOMIC DNA]</scope>
    <source>
        <strain evidence="5 6">DY56-A-20</strain>
    </source>
</reference>
<feature type="domain" description="Nudix hydrolase" evidence="4">
    <location>
        <begin position="26"/>
        <end position="149"/>
    </location>
</feature>
<dbReference type="PANTHER" id="PTHR43046:SF16">
    <property type="entry name" value="ADP-RIBOSE PYROPHOSPHATASE YJHB-RELATED"/>
    <property type="match status" value="1"/>
</dbReference>
<dbReference type="PANTHER" id="PTHR43046">
    <property type="entry name" value="GDP-MANNOSE MANNOSYL HYDROLASE"/>
    <property type="match status" value="1"/>
</dbReference>
<proteinExistence type="inferred from homology"/>
<evidence type="ECO:0000313" key="5">
    <source>
        <dbReference type="EMBL" id="MDP4538694.1"/>
    </source>
</evidence>
<dbReference type="EMBL" id="JAVAIL010000001">
    <property type="protein sequence ID" value="MDP4538694.1"/>
    <property type="molecule type" value="Genomic_DNA"/>
</dbReference>
<dbReference type="PROSITE" id="PS51462">
    <property type="entry name" value="NUDIX"/>
    <property type="match status" value="1"/>
</dbReference>
<evidence type="ECO:0000256" key="1">
    <source>
        <dbReference type="ARBA" id="ARBA00001946"/>
    </source>
</evidence>
<dbReference type="PRINTS" id="PR00502">
    <property type="entry name" value="NUDIXFAMILY"/>
</dbReference>
<dbReference type="Gene3D" id="3.90.79.10">
    <property type="entry name" value="Nucleoside Triphosphate Pyrophosphohydrolase"/>
    <property type="match status" value="1"/>
</dbReference>
<dbReference type="PROSITE" id="PS00893">
    <property type="entry name" value="NUDIX_BOX"/>
    <property type="match status" value="1"/>
</dbReference>
<dbReference type="SUPFAM" id="SSF55811">
    <property type="entry name" value="Nudix"/>
    <property type="match status" value="1"/>
</dbReference>
<accession>A0ABT9H5U8</accession>
<dbReference type="InterPro" id="IPR000086">
    <property type="entry name" value="NUDIX_hydrolase_dom"/>
</dbReference>
<dbReference type="InterPro" id="IPR020084">
    <property type="entry name" value="NUDIX_hydrolase_CS"/>
</dbReference>
<dbReference type="Pfam" id="PF00293">
    <property type="entry name" value="NUDIX"/>
    <property type="match status" value="1"/>
</dbReference>
<dbReference type="RefSeq" id="WP_305928817.1">
    <property type="nucleotide sequence ID" value="NZ_JAVAIL010000001.1"/>
</dbReference>